<protein>
    <submittedName>
        <fullName evidence="1">Uncharacterized protein</fullName>
    </submittedName>
</protein>
<proteinExistence type="predicted"/>
<gene>
    <name evidence="1" type="ORF">HMPREF9134_01147</name>
</gene>
<organism evidence="1 2">
    <name type="scientific">Porphyromonas catoniae F0037</name>
    <dbReference type="NCBI Taxonomy" id="1127696"/>
    <lineage>
        <taxon>Bacteria</taxon>
        <taxon>Pseudomonadati</taxon>
        <taxon>Bacteroidota</taxon>
        <taxon>Bacteroidia</taxon>
        <taxon>Bacteroidales</taxon>
        <taxon>Porphyromonadaceae</taxon>
        <taxon>Porphyromonas</taxon>
    </lineage>
</organism>
<dbReference type="Proteomes" id="UP000010408">
    <property type="component" value="Unassembled WGS sequence"/>
</dbReference>
<dbReference type="RefSeq" id="WP_005467191.1">
    <property type="nucleotide sequence ID" value="NZ_KB291030.1"/>
</dbReference>
<dbReference type="AlphaFoldDB" id="L1NCW3"/>
<dbReference type="PATRIC" id="fig|1127696.3.peg.1030"/>
<accession>L1NCW3</accession>
<dbReference type="EMBL" id="AMEQ01000032">
    <property type="protein sequence ID" value="EKY01047.1"/>
    <property type="molecule type" value="Genomic_DNA"/>
</dbReference>
<evidence type="ECO:0000313" key="2">
    <source>
        <dbReference type="Proteomes" id="UP000010408"/>
    </source>
</evidence>
<sequence>MASIVPLGLSKPSISVKQETLSFVASEIERIKNDANLSHLIKE</sequence>
<reference evidence="1 2" key="1">
    <citation type="submission" date="2012-05" db="EMBL/GenBank/DDBJ databases">
        <authorList>
            <person name="Weinstock G."/>
            <person name="Sodergren E."/>
            <person name="Lobos E.A."/>
            <person name="Fulton L."/>
            <person name="Fulton R."/>
            <person name="Courtney L."/>
            <person name="Fronick C."/>
            <person name="O'Laughlin M."/>
            <person name="Godfrey J."/>
            <person name="Wilson R.M."/>
            <person name="Miner T."/>
            <person name="Farmer C."/>
            <person name="Delehaunty K."/>
            <person name="Cordes M."/>
            <person name="Minx P."/>
            <person name="Tomlinson C."/>
            <person name="Chen J."/>
            <person name="Wollam A."/>
            <person name="Pepin K.H."/>
            <person name="Bhonagiri V."/>
            <person name="Zhang X."/>
            <person name="Suruliraj S."/>
            <person name="Warren W."/>
            <person name="Mitreva M."/>
            <person name="Mardis E.R."/>
            <person name="Wilson R.K."/>
        </authorList>
    </citation>
    <scope>NUCLEOTIDE SEQUENCE [LARGE SCALE GENOMIC DNA]</scope>
    <source>
        <strain evidence="1 2">F0037</strain>
    </source>
</reference>
<name>L1NCW3_9PORP</name>
<evidence type="ECO:0000313" key="1">
    <source>
        <dbReference type="EMBL" id="EKY01047.1"/>
    </source>
</evidence>
<dbReference type="HOGENOM" id="CLU_3237485_0_0_10"/>
<comment type="caution">
    <text evidence="1">The sequence shown here is derived from an EMBL/GenBank/DDBJ whole genome shotgun (WGS) entry which is preliminary data.</text>
</comment>